<gene>
    <name evidence="10" type="ORF">FJY75_03240</name>
</gene>
<feature type="transmembrane region" description="Helical" evidence="8">
    <location>
        <begin position="145"/>
        <end position="167"/>
    </location>
</feature>
<comment type="caution">
    <text evidence="10">The sequence shown here is derived from an EMBL/GenBank/DDBJ whole genome shotgun (WGS) entry which is preliminary data.</text>
</comment>
<evidence type="ECO:0000256" key="7">
    <source>
        <dbReference type="SAM" id="MobiDB-lite"/>
    </source>
</evidence>
<keyword evidence="6" id="KW-0653">Protein transport</keyword>
<evidence type="ECO:0000313" key="10">
    <source>
        <dbReference type="EMBL" id="MBM3316846.1"/>
    </source>
</evidence>
<dbReference type="AlphaFoldDB" id="A0A938BQG4"/>
<dbReference type="PANTHER" id="PTHR30433:SF2">
    <property type="entry name" value="MOTILITY PROTEIN A"/>
    <property type="match status" value="1"/>
</dbReference>
<dbReference type="GO" id="GO:0006935">
    <property type="term" value="P:chemotaxis"/>
    <property type="evidence" value="ECO:0007669"/>
    <property type="project" value="InterPro"/>
</dbReference>
<feature type="domain" description="MotA/TolQ/ExbB proton channel" evidence="9">
    <location>
        <begin position="100"/>
        <end position="216"/>
    </location>
</feature>
<dbReference type="PANTHER" id="PTHR30433">
    <property type="entry name" value="CHEMOTAXIS PROTEIN MOTA"/>
    <property type="match status" value="1"/>
</dbReference>
<reference evidence="10" key="1">
    <citation type="submission" date="2019-03" db="EMBL/GenBank/DDBJ databases">
        <title>Lake Tanganyika Metagenome-Assembled Genomes (MAGs).</title>
        <authorList>
            <person name="Tran P."/>
        </authorList>
    </citation>
    <scope>NUCLEOTIDE SEQUENCE</scope>
    <source>
        <strain evidence="10">M_DeepCast_400m_m2_100</strain>
    </source>
</reference>
<sequence length="272" mass="29336">MDLATVIGVAAGVYLIAASIFMGGTPLIFVNAPALLIVVGGTVATMLIRYPFATVLSTAKVVRNAFFDRLRPPAELVEEIVRLAEKSRRDSLLSLESVPIRDSFLNQGIQLCIDGTEPELVRSTLASEMAATIDRHQRGQGILRSIGAAAPAFGMIGTLIGLVQMLARMDDPRSIGPAMAVAILTTLYGALIAYLIALPLADKLAERSAREAQTREIVIQGIMGILAANHPSIVRARLLSYIEPRGRQDVIERTNRRRPMAVEGDGEQRRAA</sequence>
<dbReference type="InterPro" id="IPR002898">
    <property type="entry name" value="MotA_ExbB_proton_chnl"/>
</dbReference>
<keyword evidence="4 8" id="KW-1133">Transmembrane helix</keyword>
<evidence type="ECO:0000256" key="3">
    <source>
        <dbReference type="ARBA" id="ARBA00022692"/>
    </source>
</evidence>
<comment type="subcellular location">
    <subcellularLocation>
        <location evidence="1">Cell membrane</location>
        <topology evidence="1">Multi-pass membrane protein</topology>
    </subcellularLocation>
    <subcellularLocation>
        <location evidence="6">Membrane</location>
        <topology evidence="6">Multi-pass membrane protein</topology>
    </subcellularLocation>
</comment>
<keyword evidence="6" id="KW-0813">Transport</keyword>
<comment type="similarity">
    <text evidence="6">Belongs to the exbB/tolQ family.</text>
</comment>
<protein>
    <submittedName>
        <fullName evidence="10">MotA/TolQ/ExbB proton channel family protein</fullName>
    </submittedName>
</protein>
<evidence type="ECO:0000313" key="11">
    <source>
        <dbReference type="Proteomes" id="UP000748308"/>
    </source>
</evidence>
<dbReference type="EMBL" id="VGIY01000047">
    <property type="protein sequence ID" value="MBM3316846.1"/>
    <property type="molecule type" value="Genomic_DNA"/>
</dbReference>
<evidence type="ECO:0000256" key="6">
    <source>
        <dbReference type="RuleBase" id="RU004057"/>
    </source>
</evidence>
<dbReference type="InterPro" id="IPR047055">
    <property type="entry name" value="MotA-like"/>
</dbReference>
<evidence type="ECO:0000256" key="2">
    <source>
        <dbReference type="ARBA" id="ARBA00022475"/>
    </source>
</evidence>
<feature type="region of interest" description="Disordered" evidence="7">
    <location>
        <begin position="252"/>
        <end position="272"/>
    </location>
</feature>
<dbReference type="Pfam" id="PF01618">
    <property type="entry name" value="MotA_ExbB"/>
    <property type="match status" value="1"/>
</dbReference>
<keyword evidence="2" id="KW-1003">Cell membrane</keyword>
<dbReference type="Proteomes" id="UP000748308">
    <property type="component" value="Unassembled WGS sequence"/>
</dbReference>
<evidence type="ECO:0000256" key="8">
    <source>
        <dbReference type="SAM" id="Phobius"/>
    </source>
</evidence>
<evidence type="ECO:0000256" key="1">
    <source>
        <dbReference type="ARBA" id="ARBA00004651"/>
    </source>
</evidence>
<evidence type="ECO:0000256" key="5">
    <source>
        <dbReference type="ARBA" id="ARBA00023136"/>
    </source>
</evidence>
<evidence type="ECO:0000256" key="4">
    <source>
        <dbReference type="ARBA" id="ARBA00022989"/>
    </source>
</evidence>
<dbReference type="GO" id="GO:0015031">
    <property type="term" value="P:protein transport"/>
    <property type="evidence" value="ECO:0007669"/>
    <property type="project" value="UniProtKB-KW"/>
</dbReference>
<organism evidence="10 11">
    <name type="scientific">Eiseniibacteriota bacterium</name>
    <dbReference type="NCBI Taxonomy" id="2212470"/>
    <lineage>
        <taxon>Bacteria</taxon>
        <taxon>Candidatus Eiseniibacteriota</taxon>
    </lineage>
</organism>
<proteinExistence type="inferred from homology"/>
<keyword evidence="3 8" id="KW-0812">Transmembrane</keyword>
<dbReference type="GO" id="GO:0005886">
    <property type="term" value="C:plasma membrane"/>
    <property type="evidence" value="ECO:0007669"/>
    <property type="project" value="UniProtKB-SubCell"/>
</dbReference>
<accession>A0A938BQG4</accession>
<keyword evidence="5 8" id="KW-0472">Membrane</keyword>
<feature type="transmembrane region" description="Helical" evidence="8">
    <location>
        <begin position="27"/>
        <end position="48"/>
    </location>
</feature>
<name>A0A938BQG4_UNCEI</name>
<feature type="transmembrane region" description="Helical" evidence="8">
    <location>
        <begin position="179"/>
        <end position="201"/>
    </location>
</feature>
<dbReference type="GO" id="GO:0071978">
    <property type="term" value="P:bacterial-type flagellum-dependent swarming motility"/>
    <property type="evidence" value="ECO:0007669"/>
    <property type="project" value="InterPro"/>
</dbReference>
<evidence type="ECO:0000259" key="9">
    <source>
        <dbReference type="Pfam" id="PF01618"/>
    </source>
</evidence>